<dbReference type="EMBL" id="JACOPN010000007">
    <property type="protein sequence ID" value="MBC5717758.1"/>
    <property type="molecule type" value="Genomic_DNA"/>
</dbReference>
<reference evidence="2" key="1">
    <citation type="submission" date="2020-08" db="EMBL/GenBank/DDBJ databases">
        <title>Genome public.</title>
        <authorList>
            <person name="Liu C."/>
            <person name="Sun Q."/>
        </authorList>
    </citation>
    <scope>NUCLEOTIDE SEQUENCE</scope>
    <source>
        <strain evidence="2">BX5</strain>
    </source>
</reference>
<dbReference type="SUPFAM" id="SSF53448">
    <property type="entry name" value="Nucleotide-diphospho-sugar transferases"/>
    <property type="match status" value="1"/>
</dbReference>
<dbReference type="PANTHER" id="PTHR43777:SF1">
    <property type="entry name" value="MOLYBDENUM COFACTOR CYTIDYLYLTRANSFERASE"/>
    <property type="match status" value="1"/>
</dbReference>
<dbReference type="InterPro" id="IPR025877">
    <property type="entry name" value="MobA-like_NTP_Trfase"/>
</dbReference>
<dbReference type="CDD" id="cd04182">
    <property type="entry name" value="GT_2_like_f"/>
    <property type="match status" value="1"/>
</dbReference>
<dbReference type="RefSeq" id="WP_186878941.1">
    <property type="nucleotide sequence ID" value="NZ_JACOPN010000007.1"/>
</dbReference>
<dbReference type="Proteomes" id="UP000602260">
    <property type="component" value="Unassembled WGS sequence"/>
</dbReference>
<feature type="domain" description="MobA-like NTP transferase" evidence="1">
    <location>
        <begin position="5"/>
        <end position="160"/>
    </location>
</feature>
<evidence type="ECO:0000313" key="2">
    <source>
        <dbReference type="EMBL" id="MBC5717758.1"/>
    </source>
</evidence>
<dbReference type="GO" id="GO:0016779">
    <property type="term" value="F:nucleotidyltransferase activity"/>
    <property type="evidence" value="ECO:0007669"/>
    <property type="project" value="UniProtKB-ARBA"/>
</dbReference>
<proteinExistence type="predicted"/>
<dbReference type="PANTHER" id="PTHR43777">
    <property type="entry name" value="MOLYBDENUM COFACTOR CYTIDYLYLTRANSFERASE"/>
    <property type="match status" value="1"/>
</dbReference>
<dbReference type="Gene3D" id="3.90.550.10">
    <property type="entry name" value="Spore Coat Polysaccharide Biosynthesis Protein SpsA, Chain A"/>
    <property type="match status" value="1"/>
</dbReference>
<dbReference type="InterPro" id="IPR036390">
    <property type="entry name" value="WH_DNA-bd_sf"/>
</dbReference>
<gene>
    <name evidence="2" type="ORF">H8S55_10550</name>
</gene>
<evidence type="ECO:0000313" key="3">
    <source>
        <dbReference type="Proteomes" id="UP000602260"/>
    </source>
</evidence>
<protein>
    <submittedName>
        <fullName evidence="2">NTP transferase domain-containing protein</fullName>
    </submittedName>
</protein>
<dbReference type="Gene3D" id="1.10.10.10">
    <property type="entry name" value="Winged helix-like DNA-binding domain superfamily/Winged helix DNA-binding domain"/>
    <property type="match status" value="1"/>
</dbReference>
<dbReference type="AlphaFoldDB" id="A0A8J6IZP2"/>
<organism evidence="2 3">
    <name type="scientific">Flintibacter faecis</name>
    <dbReference type="NCBI Taxonomy" id="2763047"/>
    <lineage>
        <taxon>Bacteria</taxon>
        <taxon>Bacillati</taxon>
        <taxon>Bacillota</taxon>
        <taxon>Clostridia</taxon>
        <taxon>Eubacteriales</taxon>
        <taxon>Flintibacter</taxon>
    </lineage>
</organism>
<accession>A0A8J6IZP2</accession>
<sequence length="321" mass="34918">MSTAAVIAAAGLSSRMRDFKPLLCLGSSTVIGHTIDALRTAGAAPIVVVTGYQSTVLERHLRYSGVMFQKNERFAQTDMLASLQLGLAALPPEADQVFVTPADVPLVSPDTLKRMLTQPGDVIRPLCHGRGGHPLLLRRPAIGRAMTWRGPGGLKGLLQQGVLDVAGVETGDPAVLMDADTPEDYRRLLHYQTRLRGHGELRLDLQLNIGMTELFLTTESVQLLDMIGQTGSLQAACACMHISYSKGWKMINTMERELGFPVALRRPGGADGGGSSLTIRGAELLACYRRFHETVSQQARVLFDQVFPEYLRSPTGAKEER</sequence>
<dbReference type="InterPro" id="IPR029044">
    <property type="entry name" value="Nucleotide-diphossugar_trans"/>
</dbReference>
<keyword evidence="3" id="KW-1185">Reference proteome</keyword>
<evidence type="ECO:0000259" key="1">
    <source>
        <dbReference type="Pfam" id="PF12804"/>
    </source>
</evidence>
<keyword evidence="2" id="KW-0808">Transferase</keyword>
<comment type="caution">
    <text evidence="2">The sequence shown here is derived from an EMBL/GenBank/DDBJ whole genome shotgun (WGS) entry which is preliminary data.</text>
</comment>
<dbReference type="SUPFAM" id="SSF46785">
    <property type="entry name" value="Winged helix' DNA-binding domain"/>
    <property type="match status" value="1"/>
</dbReference>
<dbReference type="InterPro" id="IPR036388">
    <property type="entry name" value="WH-like_DNA-bd_sf"/>
</dbReference>
<dbReference type="Pfam" id="PF12804">
    <property type="entry name" value="NTP_transf_3"/>
    <property type="match status" value="1"/>
</dbReference>
<name>A0A8J6IZP2_9FIRM</name>